<gene>
    <name evidence="1" type="ORF">MENTE1834_LOCUS1032</name>
</gene>
<dbReference type="EMBL" id="CAVMJV010000001">
    <property type="protein sequence ID" value="CAK5008355.1"/>
    <property type="molecule type" value="Genomic_DNA"/>
</dbReference>
<sequence length="152" mass="17372">MALKIFVVLPGFVITMSAAAFFKSSIRRILESEAFNLKKYMVYSENSLLNAIAEGLRIELFDLTYKNYKLKLTLKRTHALTQALIIFTPSAIAFNKEFSEYTIYFFRLKASDSKILLMDDLKNAAADIVITNPGKTTKIFKAIPAKYKFYIN</sequence>
<evidence type="ECO:0000313" key="1">
    <source>
        <dbReference type="EMBL" id="CAK5008355.1"/>
    </source>
</evidence>
<comment type="caution">
    <text evidence="1">The sequence shown here is derived from an EMBL/GenBank/DDBJ whole genome shotgun (WGS) entry which is preliminary data.</text>
</comment>
<accession>A0ACB0XM42</accession>
<organism evidence="1 2">
    <name type="scientific">Meloidogyne enterolobii</name>
    <name type="common">Root-knot nematode worm</name>
    <name type="synonym">Meloidogyne mayaguensis</name>
    <dbReference type="NCBI Taxonomy" id="390850"/>
    <lineage>
        <taxon>Eukaryota</taxon>
        <taxon>Metazoa</taxon>
        <taxon>Ecdysozoa</taxon>
        <taxon>Nematoda</taxon>
        <taxon>Chromadorea</taxon>
        <taxon>Rhabditida</taxon>
        <taxon>Tylenchina</taxon>
        <taxon>Tylenchomorpha</taxon>
        <taxon>Tylenchoidea</taxon>
        <taxon>Meloidogynidae</taxon>
        <taxon>Meloidogyninae</taxon>
        <taxon>Meloidogyne</taxon>
    </lineage>
</organism>
<reference evidence="1" key="1">
    <citation type="submission" date="2023-11" db="EMBL/GenBank/DDBJ databases">
        <authorList>
            <person name="Poullet M."/>
        </authorList>
    </citation>
    <scope>NUCLEOTIDE SEQUENCE</scope>
    <source>
        <strain evidence="1">E1834</strain>
    </source>
</reference>
<dbReference type="Proteomes" id="UP001497535">
    <property type="component" value="Unassembled WGS sequence"/>
</dbReference>
<proteinExistence type="predicted"/>
<keyword evidence="2" id="KW-1185">Reference proteome</keyword>
<evidence type="ECO:0000313" key="2">
    <source>
        <dbReference type="Proteomes" id="UP001497535"/>
    </source>
</evidence>
<protein>
    <submittedName>
        <fullName evidence="1">Uncharacterized protein</fullName>
    </submittedName>
</protein>
<name>A0ACB0XM42_MELEN</name>